<dbReference type="OrthoDB" id="3247971at2759"/>
<evidence type="ECO:0000313" key="8">
    <source>
        <dbReference type="Proteomes" id="UP000219338"/>
    </source>
</evidence>
<evidence type="ECO:0000256" key="2">
    <source>
        <dbReference type="ARBA" id="ARBA00022723"/>
    </source>
</evidence>
<organism evidence="7 8">
    <name type="scientific">Armillaria ostoyae</name>
    <name type="common">Armillaria root rot fungus</name>
    <dbReference type="NCBI Taxonomy" id="47428"/>
    <lineage>
        <taxon>Eukaryota</taxon>
        <taxon>Fungi</taxon>
        <taxon>Dikarya</taxon>
        <taxon>Basidiomycota</taxon>
        <taxon>Agaricomycotina</taxon>
        <taxon>Agaricomycetes</taxon>
        <taxon>Agaricomycetidae</taxon>
        <taxon>Agaricales</taxon>
        <taxon>Marasmiineae</taxon>
        <taxon>Physalacriaceae</taxon>
        <taxon>Armillaria</taxon>
    </lineage>
</organism>
<reference evidence="8" key="1">
    <citation type="journal article" date="2017" name="Nat. Ecol. Evol.">
        <title>Genome expansion and lineage-specific genetic innovations in the forest pathogenic fungi Armillaria.</title>
        <authorList>
            <person name="Sipos G."/>
            <person name="Prasanna A.N."/>
            <person name="Walter M.C."/>
            <person name="O'Connor E."/>
            <person name="Balint B."/>
            <person name="Krizsan K."/>
            <person name="Kiss B."/>
            <person name="Hess J."/>
            <person name="Varga T."/>
            <person name="Slot J."/>
            <person name="Riley R."/>
            <person name="Boka B."/>
            <person name="Rigling D."/>
            <person name="Barry K."/>
            <person name="Lee J."/>
            <person name="Mihaltcheva S."/>
            <person name="LaButti K."/>
            <person name="Lipzen A."/>
            <person name="Waldron R."/>
            <person name="Moloney N.M."/>
            <person name="Sperisen C."/>
            <person name="Kredics L."/>
            <person name="Vagvoelgyi C."/>
            <person name="Patrignani A."/>
            <person name="Fitzpatrick D."/>
            <person name="Nagy I."/>
            <person name="Doyle S."/>
            <person name="Anderson J.B."/>
            <person name="Grigoriev I.V."/>
            <person name="Gueldener U."/>
            <person name="Muensterkoetter M."/>
            <person name="Nagy L.G."/>
        </authorList>
    </citation>
    <scope>NUCLEOTIDE SEQUENCE [LARGE SCALE GENOMIC DNA]</scope>
    <source>
        <strain evidence="8">C18/9</strain>
    </source>
</reference>
<evidence type="ECO:0000256" key="3">
    <source>
        <dbReference type="ARBA" id="ARBA00022771"/>
    </source>
</evidence>
<evidence type="ECO:0000256" key="6">
    <source>
        <dbReference type="SAM" id="MobiDB-lite"/>
    </source>
</evidence>
<keyword evidence="5" id="KW-0539">Nucleus</keyword>
<proteinExistence type="predicted"/>
<evidence type="ECO:0008006" key="9">
    <source>
        <dbReference type="Google" id="ProtNLM"/>
    </source>
</evidence>
<evidence type="ECO:0000256" key="4">
    <source>
        <dbReference type="ARBA" id="ARBA00022833"/>
    </source>
</evidence>
<accession>A0A284SD70</accession>
<dbReference type="PANTHER" id="PTHR46481:SF10">
    <property type="entry name" value="ZINC FINGER BED DOMAIN-CONTAINING PROTEIN 39"/>
    <property type="match status" value="1"/>
</dbReference>
<keyword evidence="8" id="KW-1185">Reference proteome</keyword>
<dbReference type="GO" id="GO:0005634">
    <property type="term" value="C:nucleus"/>
    <property type="evidence" value="ECO:0007669"/>
    <property type="project" value="UniProtKB-SubCell"/>
</dbReference>
<dbReference type="AlphaFoldDB" id="A0A284SD70"/>
<evidence type="ECO:0000313" key="7">
    <source>
        <dbReference type="EMBL" id="SJL18949.1"/>
    </source>
</evidence>
<evidence type="ECO:0000256" key="1">
    <source>
        <dbReference type="ARBA" id="ARBA00004123"/>
    </source>
</evidence>
<feature type="region of interest" description="Disordered" evidence="6">
    <location>
        <begin position="142"/>
        <end position="178"/>
    </location>
</feature>
<protein>
    <recommendedName>
        <fullName evidence="9">DUF659 domain-containing protein</fullName>
    </recommendedName>
</protein>
<dbReference type="GO" id="GO:0008270">
    <property type="term" value="F:zinc ion binding"/>
    <property type="evidence" value="ECO:0007669"/>
    <property type="project" value="UniProtKB-KW"/>
</dbReference>
<dbReference type="Proteomes" id="UP000219338">
    <property type="component" value="Unassembled WGS sequence"/>
</dbReference>
<dbReference type="InterPro" id="IPR052035">
    <property type="entry name" value="ZnF_BED_domain_contain"/>
</dbReference>
<feature type="compositionally biased region" description="Acidic residues" evidence="6">
    <location>
        <begin position="160"/>
        <end position="174"/>
    </location>
</feature>
<evidence type="ECO:0000256" key="5">
    <source>
        <dbReference type="ARBA" id="ARBA00023242"/>
    </source>
</evidence>
<gene>
    <name evidence="7" type="ORF">ARMOST_22552</name>
</gene>
<keyword evidence="4" id="KW-0862">Zinc</keyword>
<dbReference type="PANTHER" id="PTHR46481">
    <property type="entry name" value="ZINC FINGER BED DOMAIN-CONTAINING PROTEIN 4"/>
    <property type="match status" value="1"/>
</dbReference>
<keyword evidence="3" id="KW-0863">Zinc-finger</keyword>
<name>A0A284SD70_ARMOS</name>
<dbReference type="EMBL" id="FUEG01000078">
    <property type="protein sequence ID" value="SJL18949.1"/>
    <property type="molecule type" value="Genomic_DNA"/>
</dbReference>
<keyword evidence="2" id="KW-0479">Metal-binding</keyword>
<dbReference type="STRING" id="47428.A0A284SD70"/>
<comment type="subcellular location">
    <subcellularLocation>
        <location evidence="1">Nucleus</location>
    </subcellularLocation>
</comment>
<sequence length="240" mass="26751">MFEDHPYHDILCMMHAGVKIPSADTVSRDVKDIYNIVKKCVAKLLQNAQGHIHIAQDGWAAPQKLSLFGLVAIWVVDRKLQVLTLDMIELHKSHTGIYLADVLCTSLYEFGILDKLLSVPGDNMSTNTKLLQVIKAPSRLPQSHIAGPETQAAKHGNEDSLLDDEADNPDWLDNDNDHELDKEGRALLEECTTSEKEAQDDADLDELLDTLDNLQQLEYEDSTFGHNAVMKVSFTDTCVA</sequence>